<dbReference type="Proteomes" id="UP000727993">
    <property type="component" value="Unassembled WGS sequence"/>
</dbReference>
<evidence type="ECO:0000313" key="3">
    <source>
        <dbReference type="Proteomes" id="UP000727993"/>
    </source>
</evidence>
<dbReference type="Pfam" id="PF10974">
    <property type="entry name" value="DUF2804"/>
    <property type="match status" value="1"/>
</dbReference>
<protein>
    <submittedName>
        <fullName evidence="2">DUF2804 domain-containing protein</fullName>
    </submittedName>
</protein>
<dbReference type="AlphaFoldDB" id="A0A936TE25"/>
<dbReference type="PANTHER" id="PTHR35868">
    <property type="entry name" value="DUF2804 DOMAIN-CONTAINING PROTEIN-RELATED"/>
    <property type="match status" value="1"/>
</dbReference>
<comment type="caution">
    <text evidence="2">The sequence shown here is derived from an EMBL/GenBank/DDBJ whole genome shotgun (WGS) entry which is preliminary data.</text>
</comment>
<name>A0A936TE25_9ACTN</name>
<organism evidence="2 3">
    <name type="scientific">Candidatus Neomicrothrix subdominans</name>
    <dbReference type="NCBI Taxonomy" id="2954438"/>
    <lineage>
        <taxon>Bacteria</taxon>
        <taxon>Bacillati</taxon>
        <taxon>Actinomycetota</taxon>
        <taxon>Acidimicrobiia</taxon>
        <taxon>Acidimicrobiales</taxon>
        <taxon>Microthrixaceae</taxon>
        <taxon>Candidatus Neomicrothrix</taxon>
    </lineage>
</organism>
<feature type="region of interest" description="Disordered" evidence="1">
    <location>
        <begin position="1"/>
        <end position="37"/>
    </location>
</feature>
<feature type="compositionally biased region" description="Basic and acidic residues" evidence="1">
    <location>
        <begin position="1"/>
        <end position="13"/>
    </location>
</feature>
<evidence type="ECO:0000256" key="1">
    <source>
        <dbReference type="SAM" id="MobiDB-lite"/>
    </source>
</evidence>
<evidence type="ECO:0000313" key="2">
    <source>
        <dbReference type="EMBL" id="MBK9297958.1"/>
    </source>
</evidence>
<dbReference type="InterPro" id="IPR021243">
    <property type="entry name" value="DUF2804"/>
</dbReference>
<accession>A0A936TE25</accession>
<gene>
    <name evidence="2" type="ORF">IPN02_14215</name>
</gene>
<reference evidence="2 3" key="1">
    <citation type="submission" date="2020-10" db="EMBL/GenBank/DDBJ databases">
        <title>Connecting structure to function with the recovery of over 1000 high-quality activated sludge metagenome-assembled genomes encoding full-length rRNA genes using long-read sequencing.</title>
        <authorList>
            <person name="Singleton C.M."/>
            <person name="Petriglieri F."/>
            <person name="Kristensen J.M."/>
            <person name="Kirkegaard R.H."/>
            <person name="Michaelsen T.Y."/>
            <person name="Andersen M.H."/>
            <person name="Karst S.M."/>
            <person name="Dueholm M.S."/>
            <person name="Nielsen P.H."/>
            <person name="Albertsen M."/>
        </authorList>
    </citation>
    <scope>NUCLEOTIDE SEQUENCE [LARGE SCALE GENOMIC DNA]</scope>
    <source>
        <strain evidence="2">Lyne_18-Q3-R50-59_MAXAC.006</strain>
    </source>
</reference>
<proteinExistence type="predicted"/>
<dbReference type="EMBL" id="JADJZA010000007">
    <property type="protein sequence ID" value="MBK9297958.1"/>
    <property type="molecule type" value="Genomic_DNA"/>
</dbReference>
<sequence length="355" mass="39177">MSTTPTHERRLTDPVDLTRPAGSRLNPGGTHLNPDAVGWSSTPLHRANLRGNWGRNKRWDYWAVLAGDLVVSATYADIDYLGLADVWWADLVTGEHGGVNVVSPLGRGLEMPEHPGTTPLRLRHKDLDLTIDDAHNGTTTISARWTEADGLPAELEAHIALPEGHESLNVVIPWSEKRFQYTSKHQARPATGRLTVGGVTRVLEDGPRGAWGVLDVGRGRWPYSTRWNWGGGAGRASGDGPVVGLQIGAKWTEGTGLTENGVIIDGRLTKIGAELGWEYSWDNPMRPWRITDPSGHLELELTPRYDKHSRTNVGVLSTETHQVFGDWSGWVADDDGQRVDFDDLQGFAEESRSRW</sequence>
<dbReference type="PANTHER" id="PTHR35868:SF3">
    <property type="entry name" value="DUF2804 DOMAIN-CONTAINING PROTEIN"/>
    <property type="match status" value="1"/>
</dbReference>